<comment type="subcellular location">
    <subcellularLocation>
        <location evidence="1">Nucleus</location>
    </subcellularLocation>
</comment>
<dbReference type="InterPro" id="IPR029000">
    <property type="entry name" value="Cyclophilin-like_dom_sf"/>
</dbReference>
<dbReference type="Gene3D" id="2.40.100.10">
    <property type="entry name" value="Cyclophilin-like"/>
    <property type="match status" value="1"/>
</dbReference>
<dbReference type="InterPro" id="IPR044666">
    <property type="entry name" value="Cyclophilin_A-like"/>
</dbReference>
<accession>A0AAN9ENV3</accession>
<keyword evidence="7" id="KW-1185">Reference proteome</keyword>
<evidence type="ECO:0000313" key="6">
    <source>
        <dbReference type="EMBL" id="KAK7261017.1"/>
    </source>
</evidence>
<dbReference type="AlphaFoldDB" id="A0AAN9ENV3"/>
<dbReference type="PANTHER" id="PTHR45625:SF6">
    <property type="entry name" value="SPLICEOSOME-ASSOCIATED PROTEIN CWC27 HOMOLOG"/>
    <property type="match status" value="1"/>
</dbReference>
<feature type="compositionally biased region" description="Basic and acidic residues" evidence="4">
    <location>
        <begin position="235"/>
        <end position="245"/>
    </location>
</feature>
<protein>
    <recommendedName>
        <fullName evidence="5">PPIase cyclophilin-type domain-containing protein</fullName>
    </recommendedName>
</protein>
<name>A0AAN9ENV3_CROPI</name>
<dbReference type="SUPFAM" id="SSF50891">
    <property type="entry name" value="Cyclophilin-like"/>
    <property type="match status" value="1"/>
</dbReference>
<evidence type="ECO:0000259" key="5">
    <source>
        <dbReference type="PROSITE" id="PS50072"/>
    </source>
</evidence>
<evidence type="ECO:0000256" key="1">
    <source>
        <dbReference type="ARBA" id="ARBA00004123"/>
    </source>
</evidence>
<feature type="domain" description="PPIase cyclophilin-type" evidence="5">
    <location>
        <begin position="22"/>
        <end position="159"/>
    </location>
</feature>
<evidence type="ECO:0000256" key="2">
    <source>
        <dbReference type="ARBA" id="ARBA00023186"/>
    </source>
</evidence>
<gene>
    <name evidence="6" type="ORF">RIF29_27320</name>
</gene>
<dbReference type="InterPro" id="IPR020892">
    <property type="entry name" value="Cyclophilin-type_PPIase_CS"/>
</dbReference>
<dbReference type="CDD" id="cd01925">
    <property type="entry name" value="cyclophilin_CeCYP16-like"/>
    <property type="match status" value="1"/>
</dbReference>
<evidence type="ECO:0000256" key="4">
    <source>
        <dbReference type="SAM" id="MobiDB-lite"/>
    </source>
</evidence>
<feature type="region of interest" description="Disordered" evidence="4">
    <location>
        <begin position="417"/>
        <end position="436"/>
    </location>
</feature>
<feature type="region of interest" description="Disordered" evidence="4">
    <location>
        <begin position="465"/>
        <end position="491"/>
    </location>
</feature>
<dbReference type="EMBL" id="JAYWIO010000005">
    <property type="protein sequence ID" value="KAK7261017.1"/>
    <property type="molecule type" value="Genomic_DNA"/>
</dbReference>
<feature type="region of interest" description="Disordered" evidence="4">
    <location>
        <begin position="310"/>
        <end position="352"/>
    </location>
</feature>
<comment type="caution">
    <text evidence="6">The sequence shown here is derived from an EMBL/GenBank/DDBJ whole genome shotgun (WGS) entry which is preliminary data.</text>
</comment>
<dbReference type="GO" id="GO:0006457">
    <property type="term" value="P:protein folding"/>
    <property type="evidence" value="ECO:0007669"/>
    <property type="project" value="InterPro"/>
</dbReference>
<dbReference type="FunFam" id="2.40.100.10:FF:000007">
    <property type="entry name" value="Peptidyl-prolyl cis-trans isomerase CWC27 homolog"/>
    <property type="match status" value="1"/>
</dbReference>
<evidence type="ECO:0000256" key="3">
    <source>
        <dbReference type="ARBA" id="ARBA00023242"/>
    </source>
</evidence>
<feature type="compositionally biased region" description="Basic and acidic residues" evidence="4">
    <location>
        <begin position="269"/>
        <end position="281"/>
    </location>
</feature>
<dbReference type="PRINTS" id="PR00153">
    <property type="entry name" value="CSAPPISMRASE"/>
</dbReference>
<dbReference type="PROSITE" id="PS00170">
    <property type="entry name" value="CSA_PPIASE_1"/>
    <property type="match status" value="1"/>
</dbReference>
<feature type="compositionally biased region" description="Basic and acidic residues" evidence="4">
    <location>
        <begin position="481"/>
        <end position="491"/>
    </location>
</feature>
<organism evidence="6 7">
    <name type="scientific">Crotalaria pallida</name>
    <name type="common">Smooth rattlebox</name>
    <name type="synonym">Crotalaria striata</name>
    <dbReference type="NCBI Taxonomy" id="3830"/>
    <lineage>
        <taxon>Eukaryota</taxon>
        <taxon>Viridiplantae</taxon>
        <taxon>Streptophyta</taxon>
        <taxon>Embryophyta</taxon>
        <taxon>Tracheophyta</taxon>
        <taxon>Spermatophyta</taxon>
        <taxon>Magnoliopsida</taxon>
        <taxon>eudicotyledons</taxon>
        <taxon>Gunneridae</taxon>
        <taxon>Pentapetalae</taxon>
        <taxon>rosids</taxon>
        <taxon>fabids</taxon>
        <taxon>Fabales</taxon>
        <taxon>Fabaceae</taxon>
        <taxon>Papilionoideae</taxon>
        <taxon>50 kb inversion clade</taxon>
        <taxon>genistoids sensu lato</taxon>
        <taxon>core genistoids</taxon>
        <taxon>Crotalarieae</taxon>
        <taxon>Crotalaria</taxon>
    </lineage>
</organism>
<feature type="compositionally biased region" description="Acidic residues" evidence="4">
    <location>
        <begin position="420"/>
        <end position="429"/>
    </location>
</feature>
<dbReference type="GO" id="GO:0003755">
    <property type="term" value="F:peptidyl-prolyl cis-trans isomerase activity"/>
    <property type="evidence" value="ECO:0007669"/>
    <property type="project" value="InterPro"/>
</dbReference>
<sequence length="491" mass="55353">MSTVYVLEPPTKGKVVLNTTRGPLDIELWPKEAPKAVRNFVQLCLEGYYDNTIFHRIIKDFLVQGGDPTGTGTGGESIYGGVFSDEFHSRLKFKHRGIVAMANAGPPNSNGSQFFITLDRCDWLDRKHTIFGKVTGDTMYNLLRVGEVETDKNDRPLDPAPKILSVEVLWNPFEDIVPRTLQKPEIKAAPDTDNKDSKKKGVKKLNLLSFGEEAELEEKELASVKQKIKSSHDVLNDPRLLKEDNPNNELSSSDSKLARDVQLSVRDALNSKKEESRKDSEAGNSARLDSSDDDDEADFDTRMRLRILQKRKDLGDLPPKPKQNGRSSLEDHDTPAARSNAVSVDDDQPRMDKLSLKKKGIGSEAKAERMANADADLQLLSEAERGRHLQKQKKRRLHGREDEVLAKLEKFKKALSATDEAGDGNAEELSDWKAVNLRFAPENGKDRMSRNEDINDYVVHDPLLEKGKEKFNKMQAKQKRREREWAGRSLT</sequence>
<dbReference type="GO" id="GO:0071013">
    <property type="term" value="C:catalytic step 2 spliceosome"/>
    <property type="evidence" value="ECO:0007669"/>
    <property type="project" value="TreeGrafter"/>
</dbReference>
<dbReference type="Pfam" id="PF00160">
    <property type="entry name" value="Pro_isomerase"/>
    <property type="match status" value="1"/>
</dbReference>
<keyword evidence="2" id="KW-0143">Chaperone</keyword>
<dbReference type="PROSITE" id="PS50072">
    <property type="entry name" value="CSA_PPIASE_2"/>
    <property type="match status" value="1"/>
</dbReference>
<dbReference type="Proteomes" id="UP001372338">
    <property type="component" value="Unassembled WGS sequence"/>
</dbReference>
<feature type="region of interest" description="Disordered" evidence="4">
    <location>
        <begin position="235"/>
        <end position="297"/>
    </location>
</feature>
<dbReference type="InterPro" id="IPR002130">
    <property type="entry name" value="Cyclophilin-type_PPIase_dom"/>
</dbReference>
<evidence type="ECO:0000313" key="7">
    <source>
        <dbReference type="Proteomes" id="UP001372338"/>
    </source>
</evidence>
<proteinExistence type="predicted"/>
<reference evidence="6 7" key="1">
    <citation type="submission" date="2024-01" db="EMBL/GenBank/DDBJ databases">
        <title>The genomes of 5 underutilized Papilionoideae crops provide insights into root nodulation and disease resistanc.</title>
        <authorList>
            <person name="Yuan L."/>
        </authorList>
    </citation>
    <scope>NUCLEOTIDE SEQUENCE [LARGE SCALE GENOMIC DNA]</scope>
    <source>
        <strain evidence="6">ZHUSHIDOU_FW_LH</strain>
        <tissue evidence="6">Leaf</tissue>
    </source>
</reference>
<keyword evidence="3" id="KW-0539">Nucleus</keyword>
<dbReference type="PANTHER" id="PTHR45625">
    <property type="entry name" value="PEPTIDYL-PROLYL CIS-TRANS ISOMERASE-RELATED"/>
    <property type="match status" value="1"/>
</dbReference>